<evidence type="ECO:0000256" key="7">
    <source>
        <dbReference type="SAM" id="MobiDB-lite"/>
    </source>
</evidence>
<comment type="similarity">
    <text evidence="2">Belongs to the RMI1 family.</text>
</comment>
<dbReference type="GO" id="GO:0016604">
    <property type="term" value="C:nuclear body"/>
    <property type="evidence" value="ECO:0007669"/>
    <property type="project" value="TreeGrafter"/>
</dbReference>
<dbReference type="GO" id="GO:0031422">
    <property type="term" value="C:RecQ family helicase-topoisomerase III complex"/>
    <property type="evidence" value="ECO:0007669"/>
    <property type="project" value="TreeGrafter"/>
</dbReference>
<comment type="subcellular location">
    <subcellularLocation>
        <location evidence="1">Nucleus</location>
    </subcellularLocation>
</comment>
<evidence type="ECO:0000256" key="2">
    <source>
        <dbReference type="ARBA" id="ARBA00006395"/>
    </source>
</evidence>
<evidence type="ECO:0000256" key="1">
    <source>
        <dbReference type="ARBA" id="ARBA00004123"/>
    </source>
</evidence>
<dbReference type="Pfam" id="PF08585">
    <property type="entry name" value="RMI1_N_C"/>
    <property type="match status" value="1"/>
</dbReference>
<feature type="domain" description="RecQ-mediated genome instability protein 1 C-terminal OB-fold" evidence="9">
    <location>
        <begin position="699"/>
        <end position="865"/>
    </location>
</feature>
<reference evidence="11" key="2">
    <citation type="journal article" date="2023" name="Infect Dis Poverty">
        <title>Chromosome-scale genome of the human blood fluke Schistosoma mekongi and its implications for public health.</title>
        <authorList>
            <person name="Zhou M."/>
            <person name="Xu L."/>
            <person name="Xu D."/>
            <person name="Chen W."/>
            <person name="Khan J."/>
            <person name="Hu Y."/>
            <person name="Huang H."/>
            <person name="Wei H."/>
            <person name="Zhang Y."/>
            <person name="Chusongsang P."/>
            <person name="Tanasarnprasert K."/>
            <person name="Hu X."/>
            <person name="Limpanont Y."/>
            <person name="Lv Z."/>
        </authorList>
    </citation>
    <scope>NUCLEOTIDE SEQUENCE</scope>
    <source>
        <strain evidence="11">LV_2022a</strain>
    </source>
</reference>
<dbReference type="Gene3D" id="1.10.8.1020">
    <property type="entry name" value="RecQ-mediated genome instability protein 1, N-terminal domain"/>
    <property type="match status" value="1"/>
</dbReference>
<proteinExistence type="inferred from homology"/>
<dbReference type="AlphaFoldDB" id="A0AAE2D6Q9"/>
<dbReference type="Pfam" id="PF21000">
    <property type="entry name" value="RMI1_N_N"/>
    <property type="match status" value="1"/>
</dbReference>
<evidence type="ECO:0000259" key="8">
    <source>
        <dbReference type="Pfam" id="PF08585"/>
    </source>
</evidence>
<dbReference type="InterPro" id="IPR042470">
    <property type="entry name" value="RMI1_N_C_sf"/>
</dbReference>
<comment type="caution">
    <text evidence="11">The sequence shown here is derived from an EMBL/GenBank/DDBJ whole genome shotgun (WGS) entry which is preliminary data.</text>
</comment>
<evidence type="ECO:0000256" key="4">
    <source>
        <dbReference type="ARBA" id="ARBA00022705"/>
    </source>
</evidence>
<keyword evidence="12" id="KW-1185">Reference proteome</keyword>
<evidence type="ECO:0000256" key="5">
    <source>
        <dbReference type="ARBA" id="ARBA00023242"/>
    </source>
</evidence>
<comment type="function">
    <text evidence="6">Essential component of the RMI complex, a complex that plays an important role in the processing of homologous recombination intermediates to limit DNA crossover formation in cells. Promotes TOP3A binding to double Holliday junctions (DHJ) and hence stimulates TOP3A-mediated dissolution. Required for BLM phosphorylation during mitosis. Within the BLM complex, required for BLM and TOP3A stability.</text>
</comment>
<dbReference type="GO" id="GO:0000166">
    <property type="term" value="F:nucleotide binding"/>
    <property type="evidence" value="ECO:0007669"/>
    <property type="project" value="InterPro"/>
</dbReference>
<evidence type="ECO:0000256" key="3">
    <source>
        <dbReference type="ARBA" id="ARBA00018987"/>
    </source>
</evidence>
<evidence type="ECO:0000259" key="9">
    <source>
        <dbReference type="Pfam" id="PF16099"/>
    </source>
</evidence>
<dbReference type="InterPro" id="IPR044881">
    <property type="entry name" value="RMI1_N_N_sf"/>
</dbReference>
<feature type="region of interest" description="Disordered" evidence="7">
    <location>
        <begin position="582"/>
        <end position="687"/>
    </location>
</feature>
<dbReference type="GO" id="GO:0006260">
    <property type="term" value="P:DNA replication"/>
    <property type="evidence" value="ECO:0007669"/>
    <property type="project" value="UniProtKB-KW"/>
</dbReference>
<evidence type="ECO:0000259" key="10">
    <source>
        <dbReference type="Pfam" id="PF21000"/>
    </source>
</evidence>
<dbReference type="EMBL" id="JALJAT010000002">
    <property type="protein sequence ID" value="KAK4473274.1"/>
    <property type="molecule type" value="Genomic_DNA"/>
</dbReference>
<dbReference type="InterPro" id="IPR032199">
    <property type="entry name" value="RMI1_C"/>
</dbReference>
<evidence type="ECO:0000313" key="11">
    <source>
        <dbReference type="EMBL" id="KAK4473274.1"/>
    </source>
</evidence>
<dbReference type="GO" id="GO:0000712">
    <property type="term" value="P:resolution of meiotic recombination intermediates"/>
    <property type="evidence" value="ECO:0007669"/>
    <property type="project" value="TreeGrafter"/>
</dbReference>
<dbReference type="Pfam" id="PF16099">
    <property type="entry name" value="RMI1_C"/>
    <property type="match status" value="1"/>
</dbReference>
<feature type="domain" description="RecQ mediated genome instability protein 1 OB-fold" evidence="8">
    <location>
        <begin position="119"/>
        <end position="293"/>
    </location>
</feature>
<dbReference type="SMART" id="SM01161">
    <property type="entry name" value="DUF1767"/>
    <property type="match status" value="1"/>
</dbReference>
<feature type="compositionally biased region" description="Pro residues" evidence="7">
    <location>
        <begin position="588"/>
        <end position="598"/>
    </location>
</feature>
<accession>A0AAE2D6Q9</accession>
<sequence length="898" mass="99352">MHLLNCFIVHIVRTTMPMVTSFISTSNMNTSVAQLSAWLTSQAIHVPPGWIDACVAWLAEEHGGIDACSHLTKSDWCQLIYEQWLHSDLKQLACPVLPSVISAEGSQHNNSRNNSTNTNTISSPALKLDGELCLQVVNLFNIGESYYGQLRRHEGNLSVNLPSLEVDSENNPDGHTTQMTQAFSQYINQSATQTNNARQSTITNCLTLILTDGVNEIKVIEFGSRLSTGPRSLTFDELSKKFRPGVKIRLHGPLLLRNNVLIVPPGALQSLSSHQLEVLGGEVDELLENYEENTMYELGKQLANKLNIPLSDNNNLPSWFPHISRHQSSSLEVPNDGQSNYVSTIQQNGSNSISNREINSLQTSDSVHSVPTTIISTCGGSVSPQLWDDEIIDDAILSHAAQSMEKQLDCNTRGGSNSRRSIHSFNDPLRLPPCIIPDERQDQSLESEISGYEGQTGSVCGTHHVFGDNTNNVSVSDDYPFLEDQVDPDILASALAEIDNQPSASHTKFPKTNQSIVDEITTFQPMKKISATTVTTSSVSFLSSSSTVMTQCSTLNQLPKLQSEPKQSLKQTLLNLQSRNRLANKVNPSPPPSPPPSPSSSSSKLLLAKTENVKSGNIKVPTNTDCSEDLLPPVPKRKTLGLTQSSSIESTSKFKSTLQATTSSSRSSIVSKPTECDDKQHAVSRQSPNSVKIDYHFHPFCYIQDMYHNLLKTETSSDKSTCTNTVYTIRGLLISLLSSLEHHHGTKWTLAVRITDGSAILDLDVSSNLLTEWIGLTPQESESLRRMSKVDSNSSDILAVQEAQKHRQRLRNALTNFQTFLSHLGGLFRITIQSSQSYNDGDNDDVRSELKNKDSTIDNNMNQSTVRPMLIGYQEIDQCWLEQLQYRINVRYIEKSLF</sequence>
<dbReference type="Gene3D" id="2.40.50.770">
    <property type="entry name" value="RecQ-mediated genome instability protein Rmi1, C-terminal domain"/>
    <property type="match status" value="1"/>
</dbReference>
<dbReference type="Proteomes" id="UP001292079">
    <property type="component" value="Unassembled WGS sequence"/>
</dbReference>
<keyword evidence="4" id="KW-0235">DNA replication</keyword>
<dbReference type="InterPro" id="IPR049363">
    <property type="entry name" value="RMI1_N"/>
</dbReference>
<name>A0AAE2D6Q9_SCHME</name>
<feature type="compositionally biased region" description="Low complexity" evidence="7">
    <location>
        <begin position="645"/>
        <end position="673"/>
    </location>
</feature>
<dbReference type="GO" id="GO:0000724">
    <property type="term" value="P:double-strand break repair via homologous recombination"/>
    <property type="evidence" value="ECO:0007669"/>
    <property type="project" value="TreeGrafter"/>
</dbReference>
<feature type="region of interest" description="Disordered" evidence="7">
    <location>
        <begin position="838"/>
        <end position="861"/>
    </location>
</feature>
<dbReference type="PANTHER" id="PTHR14790:SF15">
    <property type="entry name" value="RECQ-MEDIATED GENOME INSTABILITY PROTEIN 1"/>
    <property type="match status" value="1"/>
</dbReference>
<dbReference type="PANTHER" id="PTHR14790">
    <property type="entry name" value="RECQ-MEDIATED GENOME INSTABILITY PROTEIN 1 RMI1"/>
    <property type="match status" value="1"/>
</dbReference>
<feature type="compositionally biased region" description="Basic and acidic residues" evidence="7">
    <location>
        <begin position="844"/>
        <end position="856"/>
    </location>
</feature>
<dbReference type="InterPro" id="IPR013894">
    <property type="entry name" value="RMI1_OB"/>
</dbReference>
<evidence type="ECO:0000256" key="6">
    <source>
        <dbReference type="ARBA" id="ARBA00024977"/>
    </source>
</evidence>
<gene>
    <name evidence="11" type="ORF">MN116_004443</name>
</gene>
<organism evidence="11 12">
    <name type="scientific">Schistosoma mekongi</name>
    <name type="common">Parasitic worm</name>
    <dbReference type="NCBI Taxonomy" id="38744"/>
    <lineage>
        <taxon>Eukaryota</taxon>
        <taxon>Metazoa</taxon>
        <taxon>Spiralia</taxon>
        <taxon>Lophotrochozoa</taxon>
        <taxon>Platyhelminthes</taxon>
        <taxon>Trematoda</taxon>
        <taxon>Digenea</taxon>
        <taxon>Strigeidida</taxon>
        <taxon>Schistosomatoidea</taxon>
        <taxon>Schistosomatidae</taxon>
        <taxon>Schistosoma</taxon>
    </lineage>
</organism>
<evidence type="ECO:0000313" key="12">
    <source>
        <dbReference type="Proteomes" id="UP001292079"/>
    </source>
</evidence>
<protein>
    <recommendedName>
        <fullName evidence="3">RecQ-mediated genome instability protein 1</fullName>
    </recommendedName>
</protein>
<reference evidence="11" key="1">
    <citation type="submission" date="2022-04" db="EMBL/GenBank/DDBJ databases">
        <authorList>
            <person name="Xu L."/>
            <person name="Lv Z."/>
        </authorList>
    </citation>
    <scope>NUCLEOTIDE SEQUENCE</scope>
    <source>
        <strain evidence="11">LV_2022a</strain>
    </source>
</reference>
<feature type="domain" description="RMI1 N-terminal" evidence="10">
    <location>
        <begin position="40"/>
        <end position="91"/>
    </location>
</feature>
<keyword evidence="5" id="KW-0539">Nucleus</keyword>